<feature type="chain" id="PRO_5046863631" evidence="1">
    <location>
        <begin position="27"/>
        <end position="257"/>
    </location>
</feature>
<sequence>MPTVKQYGKMALLAANLMIIMNHGNACDRINESTEEFPSMQDPVNGGTEGMVIPPADAPVQKSEDLIPANDIGPIPRESLSERDFYVTYTHPDIQYALTQFDTIWTYYIEPIAHQTDGLDKEGRVAQLDEAYFLYSALSEYVYKEEFQEDTETAGTPDLQEFRKHFSEAFNSHMEAVTLLKEGIQVGDGTIQHEAVQSRAEKIEGHWAKSAFLMDKAFECITRYEGSLNLLAENEENWYQAFYRSNGKDGDTRFVLE</sequence>
<evidence type="ECO:0000256" key="1">
    <source>
        <dbReference type="SAM" id="SignalP"/>
    </source>
</evidence>
<comment type="caution">
    <text evidence="2">The sequence shown here is derived from an EMBL/GenBank/DDBJ whole genome shotgun (WGS) entry which is preliminary data.</text>
</comment>
<evidence type="ECO:0000313" key="3">
    <source>
        <dbReference type="Proteomes" id="UP001172055"/>
    </source>
</evidence>
<name>A0ABT8MY59_9BACL</name>
<organism evidence="2 3">
    <name type="scientific">Planococcus shixiaomingii</name>
    <dbReference type="NCBI Taxonomy" id="3058393"/>
    <lineage>
        <taxon>Bacteria</taxon>
        <taxon>Bacillati</taxon>
        <taxon>Bacillota</taxon>
        <taxon>Bacilli</taxon>
        <taxon>Bacillales</taxon>
        <taxon>Caryophanaceae</taxon>
        <taxon>Planococcus</taxon>
    </lineage>
</organism>
<dbReference type="RefSeq" id="WP_301722472.1">
    <property type="nucleotide sequence ID" value="NZ_JAUJWV010000001.1"/>
</dbReference>
<gene>
    <name evidence="2" type="ORF">QWY14_02145</name>
</gene>
<dbReference type="Proteomes" id="UP001172055">
    <property type="component" value="Unassembled WGS sequence"/>
</dbReference>
<protein>
    <submittedName>
        <fullName evidence="2">Uncharacterized protein</fullName>
    </submittedName>
</protein>
<dbReference type="EMBL" id="JAUJWV010000001">
    <property type="protein sequence ID" value="MDN7240568.1"/>
    <property type="molecule type" value="Genomic_DNA"/>
</dbReference>
<evidence type="ECO:0000313" key="2">
    <source>
        <dbReference type="EMBL" id="MDN7240568.1"/>
    </source>
</evidence>
<proteinExistence type="predicted"/>
<reference evidence="2 3" key="1">
    <citation type="submission" date="2023-06" db="EMBL/GenBank/DDBJ databases">
        <title>Novel species in genus Planococcus.</title>
        <authorList>
            <person name="Ning S."/>
        </authorList>
    </citation>
    <scope>NUCLEOTIDE SEQUENCE [LARGE SCALE GENOMIC DNA]</scope>
    <source>
        <strain evidence="2 3">N028</strain>
    </source>
</reference>
<accession>A0ABT8MY59</accession>
<keyword evidence="1" id="KW-0732">Signal</keyword>
<keyword evidence="3" id="KW-1185">Reference proteome</keyword>
<feature type="signal peptide" evidence="1">
    <location>
        <begin position="1"/>
        <end position="26"/>
    </location>
</feature>